<dbReference type="InterPro" id="IPR013324">
    <property type="entry name" value="RNA_pol_sigma_r3/r4-like"/>
</dbReference>
<dbReference type="Proteomes" id="UP000786875">
    <property type="component" value="Unassembled WGS sequence"/>
</dbReference>
<name>A0ABS5T5E1_9GAMM</name>
<evidence type="ECO:0000313" key="8">
    <source>
        <dbReference type="Proteomes" id="UP000786875"/>
    </source>
</evidence>
<dbReference type="Pfam" id="PF04545">
    <property type="entry name" value="Sigma70_r4"/>
    <property type="match status" value="1"/>
</dbReference>
<dbReference type="SUPFAM" id="SSF88659">
    <property type="entry name" value="Sigma3 and sigma4 domains of RNA polymerase sigma factors"/>
    <property type="match status" value="2"/>
</dbReference>
<dbReference type="NCBIfam" id="TIGR02479">
    <property type="entry name" value="FliA_WhiG"/>
    <property type="match status" value="1"/>
</dbReference>
<evidence type="ECO:0000259" key="6">
    <source>
        <dbReference type="Pfam" id="PF04545"/>
    </source>
</evidence>
<dbReference type="RefSeq" id="WP_214214049.1">
    <property type="nucleotide sequence ID" value="NZ_JABBFO010000007.1"/>
</dbReference>
<protein>
    <submittedName>
        <fullName evidence="7">FliA/WhiG family RNA polymerase sigma factor</fullName>
    </submittedName>
</protein>
<dbReference type="InterPro" id="IPR012845">
    <property type="entry name" value="RNA_pol_sigma_FliA_WhiG"/>
</dbReference>
<feature type="domain" description="RNA polymerase sigma-70 region 4" evidence="6">
    <location>
        <begin position="180"/>
        <end position="226"/>
    </location>
</feature>
<evidence type="ECO:0000256" key="4">
    <source>
        <dbReference type="ARBA" id="ARBA00023163"/>
    </source>
</evidence>
<comment type="caution">
    <text evidence="7">The sequence shown here is derived from an EMBL/GenBank/DDBJ whole genome shotgun (WGS) entry which is preliminary data.</text>
</comment>
<feature type="domain" description="RNA polymerase sigma-70 region 2" evidence="5">
    <location>
        <begin position="21"/>
        <end position="92"/>
    </location>
</feature>
<evidence type="ECO:0000256" key="2">
    <source>
        <dbReference type="ARBA" id="ARBA00023082"/>
    </source>
</evidence>
<dbReference type="PANTHER" id="PTHR30385:SF7">
    <property type="entry name" value="RNA POLYMERASE SIGMA FACTOR FLIA"/>
    <property type="match status" value="1"/>
</dbReference>
<keyword evidence="2" id="KW-0731">Sigma factor</keyword>
<dbReference type="Gene3D" id="1.10.1740.10">
    <property type="match status" value="1"/>
</dbReference>
<dbReference type="SUPFAM" id="SSF88946">
    <property type="entry name" value="Sigma2 domain of RNA polymerase sigma factors"/>
    <property type="match status" value="1"/>
</dbReference>
<evidence type="ECO:0000259" key="5">
    <source>
        <dbReference type="Pfam" id="PF04542"/>
    </source>
</evidence>
<evidence type="ECO:0000313" key="7">
    <source>
        <dbReference type="EMBL" id="MBT0727583.1"/>
    </source>
</evidence>
<dbReference type="Pfam" id="PF04542">
    <property type="entry name" value="Sigma70_r2"/>
    <property type="match status" value="1"/>
</dbReference>
<organism evidence="7 8">
    <name type="scientific">Rosenbergiella australiborealis</name>
    <dbReference type="NCBI Taxonomy" id="1544696"/>
    <lineage>
        <taxon>Bacteria</taxon>
        <taxon>Pseudomonadati</taxon>
        <taxon>Pseudomonadota</taxon>
        <taxon>Gammaproteobacteria</taxon>
        <taxon>Enterobacterales</taxon>
        <taxon>Erwiniaceae</taxon>
        <taxon>Rosenbergiella</taxon>
    </lineage>
</organism>
<gene>
    <name evidence="7" type="ORF">HGT73_09330</name>
</gene>
<keyword evidence="8" id="KW-1185">Reference proteome</keyword>
<accession>A0ABS5T5E1</accession>
<sequence>MSFTEYTQTEQMSAEQEAQYIHRYLPLVNKILRQMSYHASVVIDAYDLQQIALIGLLTALRRYGVPDDEFPGYAKYRIRGAILDELRQADWRPRSLRQKTHQLAQQIKQLTQQLGREPEFADMYHHLQIDQHTYHEYLQSEHLASVESLDAVMEGEASELGSQRDNPERFYAKQQQLAQAIGILDQREQLILTLYYHHEMNFKEIALVLDVSEARVCQLNKRLNDKLVAHIKQSESVC</sequence>
<dbReference type="NCBIfam" id="NF005413">
    <property type="entry name" value="PRK06986.1"/>
    <property type="match status" value="1"/>
</dbReference>
<dbReference type="Gene3D" id="1.20.140.160">
    <property type="match status" value="1"/>
</dbReference>
<evidence type="ECO:0000256" key="1">
    <source>
        <dbReference type="ARBA" id="ARBA00023015"/>
    </source>
</evidence>
<dbReference type="NCBIfam" id="TIGR02937">
    <property type="entry name" value="sigma70-ECF"/>
    <property type="match status" value="1"/>
</dbReference>
<dbReference type="EMBL" id="JABBFO010000007">
    <property type="protein sequence ID" value="MBT0727583.1"/>
    <property type="molecule type" value="Genomic_DNA"/>
</dbReference>
<dbReference type="InterPro" id="IPR007630">
    <property type="entry name" value="RNA_pol_sigma70_r4"/>
</dbReference>
<keyword evidence="3" id="KW-0238">DNA-binding</keyword>
<dbReference type="PANTHER" id="PTHR30385">
    <property type="entry name" value="SIGMA FACTOR F FLAGELLAR"/>
    <property type="match status" value="1"/>
</dbReference>
<proteinExistence type="predicted"/>
<keyword evidence="1" id="KW-0805">Transcription regulation</keyword>
<dbReference type="InterPro" id="IPR007627">
    <property type="entry name" value="RNA_pol_sigma70_r2"/>
</dbReference>
<keyword evidence="4" id="KW-0804">Transcription</keyword>
<dbReference type="InterPro" id="IPR014284">
    <property type="entry name" value="RNA_pol_sigma-70_dom"/>
</dbReference>
<dbReference type="InterPro" id="IPR013325">
    <property type="entry name" value="RNA_pol_sigma_r2"/>
</dbReference>
<reference evidence="7 8" key="1">
    <citation type="submission" date="2020-04" db="EMBL/GenBank/DDBJ databases">
        <title>Genome sequencing of Rosenbergiella species.</title>
        <authorList>
            <person name="Alvarez-Perez S."/>
            <person name="Lievens B."/>
        </authorList>
    </citation>
    <scope>NUCLEOTIDE SEQUENCE [LARGE SCALE GENOMIC DNA]</scope>
    <source>
        <strain evidence="7 8">CdVSA20.1</strain>
    </source>
</reference>
<evidence type="ECO:0000256" key="3">
    <source>
        <dbReference type="ARBA" id="ARBA00023125"/>
    </source>
</evidence>